<evidence type="ECO:0000256" key="7">
    <source>
        <dbReference type="SAM" id="MobiDB-lite"/>
    </source>
</evidence>
<evidence type="ECO:0000256" key="4">
    <source>
        <dbReference type="ARBA" id="ARBA00022741"/>
    </source>
</evidence>
<accession>A0A8S1A5T0</accession>
<comment type="similarity">
    <text evidence="1">Belongs to the guanylate kinase family.</text>
</comment>
<feature type="region of interest" description="Disordered" evidence="7">
    <location>
        <begin position="193"/>
        <end position="219"/>
    </location>
</feature>
<dbReference type="Pfam" id="PF13358">
    <property type="entry name" value="DDE_3"/>
    <property type="match status" value="1"/>
</dbReference>
<dbReference type="InterPro" id="IPR017665">
    <property type="entry name" value="Guanylate_kinase"/>
</dbReference>
<gene>
    <name evidence="9" type="ORF">APLA_LOCUS8071</name>
</gene>
<keyword evidence="10" id="KW-1185">Reference proteome</keyword>
<dbReference type="GO" id="GO:0004385">
    <property type="term" value="F:GMP kinase activity"/>
    <property type="evidence" value="ECO:0007669"/>
    <property type="project" value="UniProtKB-EC"/>
</dbReference>
<evidence type="ECO:0000256" key="6">
    <source>
        <dbReference type="ARBA" id="ARBA00022840"/>
    </source>
</evidence>
<evidence type="ECO:0000313" key="9">
    <source>
        <dbReference type="EMBL" id="CAB3239879.1"/>
    </source>
</evidence>
<reference evidence="9 10" key="1">
    <citation type="submission" date="2020-04" db="EMBL/GenBank/DDBJ databases">
        <authorList>
            <person name="Wallbank WR R."/>
            <person name="Pardo Diaz C."/>
            <person name="Kozak K."/>
            <person name="Martin S."/>
            <person name="Jiggins C."/>
            <person name="Moest M."/>
            <person name="Warren A I."/>
            <person name="Byers J.R.P. K."/>
            <person name="Montejo-Kovacevich G."/>
            <person name="Yen C E."/>
        </authorList>
    </citation>
    <scope>NUCLEOTIDE SEQUENCE [LARGE SCALE GENOMIC DNA]</scope>
</reference>
<dbReference type="InterPro" id="IPR008145">
    <property type="entry name" value="GK/Ca_channel_bsu"/>
</dbReference>
<keyword evidence="6" id="KW-0067">ATP-binding</keyword>
<dbReference type="FunFam" id="3.40.50.300:FF:000776">
    <property type="entry name" value="Guanylate kinase 2"/>
    <property type="match status" value="1"/>
</dbReference>
<proteinExistence type="inferred from homology"/>
<dbReference type="NCBIfam" id="TIGR03263">
    <property type="entry name" value="guanyl_kin"/>
    <property type="match status" value="1"/>
</dbReference>
<comment type="caution">
    <text evidence="9">The sequence shown here is derived from an EMBL/GenBank/DDBJ whole genome shotgun (WGS) entry which is preliminary data.</text>
</comment>
<dbReference type="Proteomes" id="UP000494106">
    <property type="component" value="Unassembled WGS sequence"/>
</dbReference>
<dbReference type="PROSITE" id="PS00856">
    <property type="entry name" value="GUANYLATE_KINASE_1"/>
    <property type="match status" value="1"/>
</dbReference>
<dbReference type="InterPro" id="IPR038717">
    <property type="entry name" value="Tc1-like_DDE_dom"/>
</dbReference>
<keyword evidence="3" id="KW-0808">Transferase</keyword>
<dbReference type="SMART" id="SM00072">
    <property type="entry name" value="GuKc"/>
    <property type="match status" value="1"/>
</dbReference>
<dbReference type="EMBL" id="CADEBC010000503">
    <property type="protein sequence ID" value="CAB3239879.1"/>
    <property type="molecule type" value="Genomic_DNA"/>
</dbReference>
<dbReference type="PANTHER" id="PTHR23117">
    <property type="entry name" value="GUANYLATE KINASE-RELATED"/>
    <property type="match status" value="1"/>
</dbReference>
<dbReference type="CDD" id="cd00071">
    <property type="entry name" value="GMPK"/>
    <property type="match status" value="1"/>
</dbReference>
<evidence type="ECO:0000256" key="5">
    <source>
        <dbReference type="ARBA" id="ARBA00022777"/>
    </source>
</evidence>
<dbReference type="InterPro" id="IPR008144">
    <property type="entry name" value="Guanylate_kin-like_dom"/>
</dbReference>
<dbReference type="Gene3D" id="3.30.420.10">
    <property type="entry name" value="Ribonuclease H-like superfamily/Ribonuclease H"/>
    <property type="match status" value="1"/>
</dbReference>
<evidence type="ECO:0000256" key="3">
    <source>
        <dbReference type="ARBA" id="ARBA00022679"/>
    </source>
</evidence>
<dbReference type="PANTHER" id="PTHR23117:SF13">
    <property type="entry name" value="GUANYLATE KINASE"/>
    <property type="match status" value="1"/>
</dbReference>
<dbReference type="OrthoDB" id="10039611at2759"/>
<protein>
    <recommendedName>
        <fullName evidence="2">guanylate kinase</fullName>
        <ecNumber evidence="2">2.7.4.8</ecNumber>
    </recommendedName>
</protein>
<feature type="domain" description="Guanylate kinase-like" evidence="8">
    <location>
        <begin position="457"/>
        <end position="639"/>
    </location>
</feature>
<dbReference type="Gene3D" id="3.40.50.300">
    <property type="entry name" value="P-loop containing nucleotide triphosphate hydrolases"/>
    <property type="match status" value="1"/>
</dbReference>
<dbReference type="InterPro" id="IPR027417">
    <property type="entry name" value="P-loop_NTPase"/>
</dbReference>
<dbReference type="PROSITE" id="PS50052">
    <property type="entry name" value="GUANYLATE_KINASE_2"/>
    <property type="match status" value="1"/>
</dbReference>
<dbReference type="InterPro" id="IPR036397">
    <property type="entry name" value="RNaseH_sf"/>
</dbReference>
<dbReference type="InterPro" id="IPR020590">
    <property type="entry name" value="Guanylate_kinase_CS"/>
</dbReference>
<sequence length="659" mass="75533">MDTSPIRKNKSGSIIPVEERKVIYNVFKYFKLSDFNMTVESIVIKTASACGVSENTVYKIIKEKKVTKTLKSPVKKRVRPSTVDKLDELDKCAIRAKVHSLYLNNDYPTLDKIMTLCEADEDISTFKRTTLHKILPEIGFDFNKRNNRSLLVEREDIVLWRRKYLRQITKYRKENKTIYFLDETWVNTGHVKTKAGTDSNTDNSRHTSQKSLSTRARAPTGKGKSLIILHIGSDKGFVQDGLLVLESKSTKDNEEMDGERFLKWFKNIIPRLEPGSVVVMDNAPYHSVKEEKIPTTAWNRQQIIDWLQSKGIFLDTSYLKKELLYEVDTVAPQYNKCLVDETAKDRDIKILRLPPYHCKLNPIKLVWAQIKNYIGVNNSTFEISDVKKLLYDAITLIDANRWKECCDHTILEENIMWNLDDVMELAEQNSFAINTNADSIFTTNILRNLTRMVQKGPRPLVLCGPSGSGKSTLLKRLLKEFPDKFGFSVSHTTRAPRPGEKGGVHYHFTNIDDMTKAVKRGEFIETATFSGNLYGTSKQAVDDVRRTGKICVLDIDIEGVKQVTTTDLNPLLVFVMPPSIEELERRLRARNTEQEDAVQKRLDTAKKEITFGQEPGNFHIIILNDNLNKAYSELREFISKNVEDKEQGDTSEESNKVEK</sequence>
<dbReference type="Pfam" id="PF00625">
    <property type="entry name" value="Guanylate_kin"/>
    <property type="match status" value="1"/>
</dbReference>
<keyword evidence="4" id="KW-0547">Nucleotide-binding</keyword>
<organism evidence="9 10">
    <name type="scientific">Arctia plantaginis</name>
    <name type="common">Wood tiger moth</name>
    <name type="synonym">Phalaena plantaginis</name>
    <dbReference type="NCBI Taxonomy" id="874455"/>
    <lineage>
        <taxon>Eukaryota</taxon>
        <taxon>Metazoa</taxon>
        <taxon>Ecdysozoa</taxon>
        <taxon>Arthropoda</taxon>
        <taxon>Hexapoda</taxon>
        <taxon>Insecta</taxon>
        <taxon>Pterygota</taxon>
        <taxon>Neoptera</taxon>
        <taxon>Endopterygota</taxon>
        <taxon>Lepidoptera</taxon>
        <taxon>Glossata</taxon>
        <taxon>Ditrysia</taxon>
        <taxon>Noctuoidea</taxon>
        <taxon>Erebidae</taxon>
        <taxon>Arctiinae</taxon>
        <taxon>Arctia</taxon>
    </lineage>
</organism>
<keyword evidence="5" id="KW-0418">Kinase</keyword>
<evidence type="ECO:0000256" key="2">
    <source>
        <dbReference type="ARBA" id="ARBA00012961"/>
    </source>
</evidence>
<dbReference type="GO" id="GO:0003676">
    <property type="term" value="F:nucleic acid binding"/>
    <property type="evidence" value="ECO:0007669"/>
    <property type="project" value="InterPro"/>
</dbReference>
<dbReference type="EC" id="2.7.4.8" evidence="2"/>
<dbReference type="GO" id="GO:0005524">
    <property type="term" value="F:ATP binding"/>
    <property type="evidence" value="ECO:0007669"/>
    <property type="project" value="UniProtKB-KW"/>
</dbReference>
<dbReference type="SUPFAM" id="SSF52540">
    <property type="entry name" value="P-loop containing nucleoside triphosphate hydrolases"/>
    <property type="match status" value="1"/>
</dbReference>
<dbReference type="GO" id="GO:0005829">
    <property type="term" value="C:cytosol"/>
    <property type="evidence" value="ECO:0007669"/>
    <property type="project" value="TreeGrafter"/>
</dbReference>
<dbReference type="AlphaFoldDB" id="A0A8S1A5T0"/>
<name>A0A8S1A5T0_ARCPL</name>
<evidence type="ECO:0000313" key="10">
    <source>
        <dbReference type="Proteomes" id="UP000494106"/>
    </source>
</evidence>
<evidence type="ECO:0000259" key="8">
    <source>
        <dbReference type="PROSITE" id="PS50052"/>
    </source>
</evidence>
<evidence type="ECO:0000256" key="1">
    <source>
        <dbReference type="ARBA" id="ARBA00005790"/>
    </source>
</evidence>